<sequence length="59" mass="6632">MVLENAKERWAEVSKGGKGKKSKPVNKDHCIAKMFLYPLIPDKEGPPPHHQNLPLILVC</sequence>
<protein>
    <submittedName>
        <fullName evidence="2">Uncharacterized protein</fullName>
    </submittedName>
</protein>
<dbReference type="Ensembl" id="ENSCHIT00000033368.1">
    <property type="protein sequence ID" value="ENSCHIP00000025506.1"/>
    <property type="gene ID" value="ENSCHIG00000022247.1"/>
</dbReference>
<name>A0A452FM73_CAPHI</name>
<proteinExistence type="predicted"/>
<dbReference type="Gene3D" id="2.30.30.100">
    <property type="match status" value="1"/>
</dbReference>
<reference evidence="2 3" key="1">
    <citation type="submission" date="2016-04" db="EMBL/GenBank/DDBJ databases">
        <title>Polished mammalian reference genomes with single-molecule sequencing and chromosome conformation capture applied to the Capra hircus genome.</title>
        <authorList>
            <person name="Bickhart D.M."/>
            <person name="Koren S."/>
            <person name="Rosen B."/>
            <person name="Hastie A."/>
            <person name="Liachko I."/>
            <person name="Sullivan S.T."/>
            <person name="Burton J."/>
            <person name="Sayre B.L."/>
            <person name="Huson H.J."/>
            <person name="Lee J."/>
            <person name="Lam E."/>
            <person name="Kelley C.M."/>
            <person name="Hutchison J.L."/>
            <person name="Zhou Y."/>
            <person name="Sun J."/>
            <person name="Crisa A."/>
            <person name="Schwartz J.C."/>
            <person name="Hammond J.A."/>
            <person name="Schroeder S.G."/>
            <person name="Liu G.E."/>
            <person name="Dunham M."/>
            <person name="Shendure J."/>
            <person name="Sonstegard T.S."/>
            <person name="Phillippy A.M."/>
            <person name="Van Tassell C.P."/>
            <person name="Smith T.P."/>
        </authorList>
    </citation>
    <scope>NUCLEOTIDE SEQUENCE [LARGE SCALE GENOMIC DNA]</scope>
</reference>
<evidence type="ECO:0000256" key="1">
    <source>
        <dbReference type="SAM" id="MobiDB-lite"/>
    </source>
</evidence>
<feature type="region of interest" description="Disordered" evidence="1">
    <location>
        <begin position="1"/>
        <end position="25"/>
    </location>
</feature>
<dbReference type="AlphaFoldDB" id="A0A452FM73"/>
<dbReference type="Proteomes" id="UP000291000">
    <property type="component" value="Chromosome 14"/>
</dbReference>
<evidence type="ECO:0000313" key="3">
    <source>
        <dbReference type="Proteomes" id="UP000291000"/>
    </source>
</evidence>
<keyword evidence="3" id="KW-1185">Reference proteome</keyword>
<feature type="compositionally biased region" description="Basic and acidic residues" evidence="1">
    <location>
        <begin position="1"/>
        <end position="12"/>
    </location>
</feature>
<evidence type="ECO:0000313" key="2">
    <source>
        <dbReference type="Ensembl" id="ENSCHIP00000025506.1"/>
    </source>
</evidence>
<reference evidence="2" key="3">
    <citation type="submission" date="2025-09" db="UniProtKB">
        <authorList>
            <consortium name="Ensembl"/>
        </authorList>
    </citation>
    <scope>IDENTIFICATION</scope>
</reference>
<dbReference type="Bgee" id="ENSCHIG00000022247">
    <property type="expression patterns" value="Expressed in skin of neck and 2 other cell types or tissues"/>
</dbReference>
<organism evidence="2 3">
    <name type="scientific">Capra hircus</name>
    <name type="common">Goat</name>
    <dbReference type="NCBI Taxonomy" id="9925"/>
    <lineage>
        <taxon>Eukaryota</taxon>
        <taxon>Metazoa</taxon>
        <taxon>Chordata</taxon>
        <taxon>Craniata</taxon>
        <taxon>Vertebrata</taxon>
        <taxon>Euteleostomi</taxon>
        <taxon>Mammalia</taxon>
        <taxon>Eutheria</taxon>
        <taxon>Laurasiatheria</taxon>
        <taxon>Artiodactyla</taxon>
        <taxon>Ruminantia</taxon>
        <taxon>Pecora</taxon>
        <taxon>Bovidae</taxon>
        <taxon>Caprinae</taxon>
        <taxon>Capra</taxon>
    </lineage>
</organism>
<reference evidence="2" key="2">
    <citation type="submission" date="2025-08" db="UniProtKB">
        <authorList>
            <consortium name="Ensembl"/>
        </authorList>
    </citation>
    <scope>IDENTIFICATION</scope>
</reference>
<dbReference type="OMA" id="NAKERWA"/>
<accession>A0A452FM73</accession>
<dbReference type="STRING" id="9925.ENSCHIP00000025506"/>
<dbReference type="EMBL" id="LWLT01000011">
    <property type="status" value="NOT_ANNOTATED_CDS"/>
    <property type="molecule type" value="Genomic_DNA"/>
</dbReference>